<protein>
    <submittedName>
        <fullName evidence="1">DUF3783 domain-containing protein</fullName>
    </submittedName>
</protein>
<keyword evidence="2" id="KW-1185">Reference proteome</keyword>
<proteinExistence type="predicted"/>
<evidence type="ECO:0000313" key="1">
    <source>
        <dbReference type="EMBL" id="MEQ2562291.1"/>
    </source>
</evidence>
<sequence length="153" mass="17083">MIRKAGQELVLYYNPEASSKVMKLKGVLVRMGVRIRNVAPEQVTETVGALAGISGYKRAEQETAPDAARNAEETESDAGVLPVIPEEMLVMHGFTGRRIDELLLGLRKAGVPKVELKAIVTESNAGWTFYHLYEEIKEEHERMKQMEKEQGKA</sequence>
<dbReference type="RefSeq" id="WP_349228620.1">
    <property type="nucleotide sequence ID" value="NZ_JBBMFJ010000005.1"/>
</dbReference>
<dbReference type="Pfam" id="PF12646">
    <property type="entry name" value="DUF3783"/>
    <property type="match status" value="1"/>
</dbReference>
<reference evidence="1 2" key="1">
    <citation type="submission" date="2024-03" db="EMBL/GenBank/DDBJ databases">
        <title>Human intestinal bacterial collection.</title>
        <authorList>
            <person name="Pauvert C."/>
            <person name="Hitch T.C.A."/>
            <person name="Clavel T."/>
        </authorList>
    </citation>
    <scope>NUCLEOTIDE SEQUENCE [LARGE SCALE GENOMIC DNA]</scope>
    <source>
        <strain evidence="1 2">CLA-AP-H27</strain>
    </source>
</reference>
<accession>A0ABV1HJJ5</accession>
<dbReference type="InterPro" id="IPR016621">
    <property type="entry name" value="UCP014543"/>
</dbReference>
<dbReference type="EMBL" id="JBBMFJ010000005">
    <property type="protein sequence ID" value="MEQ2562291.1"/>
    <property type="molecule type" value="Genomic_DNA"/>
</dbReference>
<gene>
    <name evidence="1" type="ORF">WMO41_03760</name>
</gene>
<name>A0ABV1HJJ5_9FIRM</name>
<dbReference type="Proteomes" id="UP001437460">
    <property type="component" value="Unassembled WGS sequence"/>
</dbReference>
<evidence type="ECO:0000313" key="2">
    <source>
        <dbReference type="Proteomes" id="UP001437460"/>
    </source>
</evidence>
<organism evidence="1 2">
    <name type="scientific">Ventrimonas faecis</name>
    <dbReference type="NCBI Taxonomy" id="3133170"/>
    <lineage>
        <taxon>Bacteria</taxon>
        <taxon>Bacillati</taxon>
        <taxon>Bacillota</taxon>
        <taxon>Clostridia</taxon>
        <taxon>Lachnospirales</taxon>
        <taxon>Lachnospiraceae</taxon>
        <taxon>Ventrimonas</taxon>
    </lineage>
</organism>
<comment type="caution">
    <text evidence="1">The sequence shown here is derived from an EMBL/GenBank/DDBJ whole genome shotgun (WGS) entry which is preliminary data.</text>
</comment>